<evidence type="ECO:0000313" key="2">
    <source>
        <dbReference type="EMBL" id="VFK47457.1"/>
    </source>
</evidence>
<gene>
    <name evidence="2" type="ORF">BECKTC1821D_GA0114238_104715</name>
    <name evidence="1" type="ORF">BECKTC1821E_GA0114239_10784</name>
    <name evidence="3" type="ORF">BECKTC1821F_GA0114240_104616</name>
</gene>
<dbReference type="Gene3D" id="1.20.120.1490">
    <property type="match status" value="1"/>
</dbReference>
<dbReference type="InterPro" id="IPR012899">
    <property type="entry name" value="LTXXQ"/>
</dbReference>
<name>A0A450Z117_9GAMM</name>
<dbReference type="Pfam" id="PF07813">
    <property type="entry name" value="LTXXQ"/>
    <property type="match status" value="1"/>
</dbReference>
<reference evidence="2" key="1">
    <citation type="submission" date="2019-02" db="EMBL/GenBank/DDBJ databases">
        <authorList>
            <person name="Gruber-Vodicka R. H."/>
            <person name="Seah K. B. B."/>
        </authorList>
    </citation>
    <scope>NUCLEOTIDE SEQUENCE</scope>
    <source>
        <strain evidence="2">BECK_BZ123</strain>
        <strain evidence="1">BECK_BZ125</strain>
        <strain evidence="3">BECK_BZ126</strain>
    </source>
</reference>
<sequence length="104" mass="12294">MGMGGVWQLSQIPNLSKEQRKKINDISDEMRRGQWTLMGERMEHSTQLRRLYEAEPLDPKAIGETYAKIFDIKRKLIQGNIEANQKAMEVLTDEQRKQFQSWNR</sequence>
<proteinExistence type="predicted"/>
<dbReference type="AlphaFoldDB" id="A0A450Z117"/>
<dbReference type="EMBL" id="CAADFS010000047">
    <property type="protein sequence ID" value="VFK47457.1"/>
    <property type="molecule type" value="Genomic_DNA"/>
</dbReference>
<dbReference type="GO" id="GO:0042597">
    <property type="term" value="C:periplasmic space"/>
    <property type="evidence" value="ECO:0007669"/>
    <property type="project" value="InterPro"/>
</dbReference>
<accession>A0A450Z117</accession>
<evidence type="ECO:0000313" key="3">
    <source>
        <dbReference type="EMBL" id="VFK60485.1"/>
    </source>
</evidence>
<organism evidence="2">
    <name type="scientific">Candidatus Kentrum sp. TC</name>
    <dbReference type="NCBI Taxonomy" id="2126339"/>
    <lineage>
        <taxon>Bacteria</taxon>
        <taxon>Pseudomonadati</taxon>
        <taxon>Pseudomonadota</taxon>
        <taxon>Gammaproteobacteria</taxon>
        <taxon>Candidatus Kentrum</taxon>
    </lineage>
</organism>
<protein>
    <submittedName>
        <fullName evidence="2">LTXXQ motif family protein</fullName>
    </submittedName>
</protein>
<dbReference type="EMBL" id="CAADFW010000046">
    <property type="protein sequence ID" value="VFK60485.1"/>
    <property type="molecule type" value="Genomic_DNA"/>
</dbReference>
<dbReference type="EMBL" id="CAADFT010000078">
    <property type="protein sequence ID" value="VFK47178.1"/>
    <property type="molecule type" value="Genomic_DNA"/>
</dbReference>
<evidence type="ECO:0000313" key="1">
    <source>
        <dbReference type="EMBL" id="VFK47178.1"/>
    </source>
</evidence>